<dbReference type="GO" id="GO:0003677">
    <property type="term" value="F:DNA binding"/>
    <property type="evidence" value="ECO:0007669"/>
    <property type="project" value="InterPro"/>
</dbReference>
<dbReference type="OrthoDB" id="9802365at2"/>
<name>A0A7X1ZF03_9PROT</name>
<comment type="similarity">
    <text evidence="1">Belongs to the SfsA family.</text>
</comment>
<evidence type="ECO:0000256" key="1">
    <source>
        <dbReference type="HAMAP-Rule" id="MF_00095"/>
    </source>
</evidence>
<dbReference type="CDD" id="cd22359">
    <property type="entry name" value="SfsA-like_bacterial"/>
    <property type="match status" value="1"/>
</dbReference>
<accession>A0A7X1ZF03</accession>
<dbReference type="RefSeq" id="WP_153344200.1">
    <property type="nucleotide sequence ID" value="NZ_WIVE01000032.1"/>
</dbReference>
<gene>
    <name evidence="1 4" type="primary">sfsA</name>
    <name evidence="4" type="ORF">GHC57_11195</name>
</gene>
<dbReference type="EMBL" id="WIVE01000032">
    <property type="protein sequence ID" value="MQX37083.1"/>
    <property type="molecule type" value="Genomic_DNA"/>
</dbReference>
<dbReference type="Gene3D" id="2.40.50.580">
    <property type="match status" value="1"/>
</dbReference>
<dbReference type="Gene3D" id="3.40.1350.60">
    <property type="match status" value="1"/>
</dbReference>
<dbReference type="Pfam" id="PF03749">
    <property type="entry name" value="SfsA"/>
    <property type="match status" value="1"/>
</dbReference>
<feature type="domain" description="SfsA N-terminal OB" evidence="3">
    <location>
        <begin position="13"/>
        <end position="79"/>
    </location>
</feature>
<dbReference type="Proteomes" id="UP000434582">
    <property type="component" value="Unassembled WGS sequence"/>
</dbReference>
<dbReference type="PANTHER" id="PTHR30545">
    <property type="entry name" value="SUGAR FERMENTATION STIMULATION PROTEIN A"/>
    <property type="match status" value="1"/>
</dbReference>
<protein>
    <recommendedName>
        <fullName evidence="1">Sugar fermentation stimulation protein homolog</fullName>
    </recommendedName>
</protein>
<dbReference type="HAMAP" id="MF_00095">
    <property type="entry name" value="SfsA"/>
    <property type="match status" value="1"/>
</dbReference>
<evidence type="ECO:0000259" key="3">
    <source>
        <dbReference type="Pfam" id="PF17746"/>
    </source>
</evidence>
<organism evidence="4 5">
    <name type="scientific">Roseospira navarrensis</name>
    <dbReference type="NCBI Taxonomy" id="140058"/>
    <lineage>
        <taxon>Bacteria</taxon>
        <taxon>Pseudomonadati</taxon>
        <taxon>Pseudomonadota</taxon>
        <taxon>Alphaproteobacteria</taxon>
        <taxon>Rhodospirillales</taxon>
        <taxon>Rhodospirillaceae</taxon>
        <taxon>Roseospira</taxon>
    </lineage>
</organism>
<keyword evidence="5" id="KW-1185">Reference proteome</keyword>
<feature type="domain" description="Sugar fermentation stimulation protein C-terminal" evidence="2">
    <location>
        <begin position="83"/>
        <end position="224"/>
    </location>
</feature>
<comment type="caution">
    <text evidence="4">The sequence shown here is derived from an EMBL/GenBank/DDBJ whole genome shotgun (WGS) entry which is preliminary data.</text>
</comment>
<proteinExistence type="inferred from homology"/>
<dbReference type="InterPro" id="IPR041465">
    <property type="entry name" value="SfsA_N"/>
</dbReference>
<dbReference type="NCBIfam" id="TIGR00230">
    <property type="entry name" value="sfsA"/>
    <property type="match status" value="1"/>
</dbReference>
<evidence type="ECO:0000259" key="2">
    <source>
        <dbReference type="Pfam" id="PF03749"/>
    </source>
</evidence>
<evidence type="ECO:0000313" key="4">
    <source>
        <dbReference type="EMBL" id="MQX37083.1"/>
    </source>
</evidence>
<dbReference type="Pfam" id="PF17746">
    <property type="entry name" value="SfsA_N"/>
    <property type="match status" value="1"/>
</dbReference>
<dbReference type="PANTHER" id="PTHR30545:SF2">
    <property type="entry name" value="SUGAR FERMENTATION STIMULATION PROTEIN A"/>
    <property type="match status" value="1"/>
</dbReference>
<sequence length="238" mass="25893">MDFPAPLIRGTLVRRYKRFMADVDLDDGTRVTAHCANSGSMLTVQPPGAEVWLSPQDSPKRKLKYTWELVRIGDHLVGINTNHPNAIVAEAAADALIPQLAGYDTVRREVKYGRNSRIDVLLSHPDRRSCYVEVKNVTMKRGPEVGGPAEFPDAVTARGAKHLDEMIDMVAAGHRAVMVYVVQRGDCGSLRIAGDIDPAYLEALQRALALGVEAVCVSCSVTPERVAVTGPLPLDLDP</sequence>
<dbReference type="InterPro" id="IPR040452">
    <property type="entry name" value="SfsA_C"/>
</dbReference>
<reference evidence="4 5" key="1">
    <citation type="submission" date="2019-10" db="EMBL/GenBank/DDBJ databases">
        <title>Draft whole-genome sequence of the purple nonsulfur photosynthetic bacterium Roseospira navarrensis DSM 15114.</title>
        <authorList>
            <person name="Kyndt J.A."/>
            <person name="Meyer T.E."/>
        </authorList>
    </citation>
    <scope>NUCLEOTIDE SEQUENCE [LARGE SCALE GENOMIC DNA]</scope>
    <source>
        <strain evidence="4 5">DSM 15114</strain>
    </source>
</reference>
<evidence type="ECO:0000313" key="5">
    <source>
        <dbReference type="Proteomes" id="UP000434582"/>
    </source>
</evidence>
<dbReference type="InterPro" id="IPR005224">
    <property type="entry name" value="SfsA"/>
</dbReference>
<dbReference type="AlphaFoldDB" id="A0A7X1ZF03"/>